<proteinExistence type="predicted"/>
<sequence length="354" mass="39297">MSDIEKSFTYLQDSIPQWLQDIASVEERVTAMQNDNTKVPMSQSPFGKRRTDSTASIRPALDAIAEDAAPSNATPTDPVGSRKRKSLSVSSGRVSGPSRHRPRTMVVVSYDGDMQKSFELLVRAIGTGRNLLRKAKMEARMNEMATQAESSEEDDDADDDDDDDDDEEVDLSKINYRARMSSLRARSAARRSGRLGVSSGVKTPAALFDTSDKTLEQAQESCERAAHLTLRDGDCRKELEGVRKNFEAMLEIAKAEVEKCNARKSQHPPELQAHETSDTSMSSLEPEILHRKDTPQAALPLPELGIQPKTMLPQESSSAPQPLKIVDIEVDEEDDDDDFVLPPVRLTSRLNRRD</sequence>
<accession>A0A8H7ELY8</accession>
<dbReference type="GeneID" id="62200488"/>
<feature type="compositionally biased region" description="Acidic residues" evidence="1">
    <location>
        <begin position="328"/>
        <end position="339"/>
    </location>
</feature>
<feature type="compositionally biased region" description="Acidic residues" evidence="1">
    <location>
        <begin position="150"/>
        <end position="169"/>
    </location>
</feature>
<protein>
    <submittedName>
        <fullName evidence="2">Uncharacterized protein</fullName>
    </submittedName>
</protein>
<feature type="compositionally biased region" description="Polar residues" evidence="1">
    <location>
        <begin position="33"/>
        <end position="45"/>
    </location>
</feature>
<feature type="region of interest" description="Disordered" evidence="1">
    <location>
        <begin position="260"/>
        <end position="354"/>
    </location>
</feature>
<feature type="compositionally biased region" description="Low complexity" evidence="1">
    <location>
        <begin position="87"/>
        <end position="97"/>
    </location>
</feature>
<evidence type="ECO:0000313" key="2">
    <source>
        <dbReference type="EMBL" id="KAF7680612.1"/>
    </source>
</evidence>
<comment type="caution">
    <text evidence="2">The sequence shown here is derived from an EMBL/GenBank/DDBJ whole genome shotgun (WGS) entry which is preliminary data.</text>
</comment>
<dbReference type="AlphaFoldDB" id="A0A8H7ELY8"/>
<name>A0A8H7ELY8_9PLEO</name>
<dbReference type="RefSeq" id="XP_038790602.1">
    <property type="nucleotide sequence ID" value="XM_038927310.1"/>
</dbReference>
<feature type="region of interest" description="Disordered" evidence="1">
    <location>
        <begin position="33"/>
        <end position="104"/>
    </location>
</feature>
<keyword evidence="3" id="KW-1185">Reference proteome</keyword>
<dbReference type="EMBL" id="JAAABM010000002">
    <property type="protein sequence ID" value="KAF7680612.1"/>
    <property type="molecule type" value="Genomic_DNA"/>
</dbReference>
<gene>
    <name evidence="2" type="ORF">GT037_002263</name>
</gene>
<feature type="region of interest" description="Disordered" evidence="1">
    <location>
        <begin position="142"/>
        <end position="173"/>
    </location>
</feature>
<evidence type="ECO:0000313" key="3">
    <source>
        <dbReference type="Proteomes" id="UP000596902"/>
    </source>
</evidence>
<reference evidence="2" key="2">
    <citation type="submission" date="2020-08" db="EMBL/GenBank/DDBJ databases">
        <title>Draft Genome Sequence of Cumin Blight Pathogen Alternaria burnsii.</title>
        <authorList>
            <person name="Feng Z."/>
        </authorList>
    </citation>
    <scope>NUCLEOTIDE SEQUENCE</scope>
    <source>
        <strain evidence="2">CBS107.38</strain>
    </source>
</reference>
<organism evidence="2 3">
    <name type="scientific">Alternaria burnsii</name>
    <dbReference type="NCBI Taxonomy" id="1187904"/>
    <lineage>
        <taxon>Eukaryota</taxon>
        <taxon>Fungi</taxon>
        <taxon>Dikarya</taxon>
        <taxon>Ascomycota</taxon>
        <taxon>Pezizomycotina</taxon>
        <taxon>Dothideomycetes</taxon>
        <taxon>Pleosporomycetidae</taxon>
        <taxon>Pleosporales</taxon>
        <taxon>Pleosporineae</taxon>
        <taxon>Pleosporaceae</taxon>
        <taxon>Alternaria</taxon>
        <taxon>Alternaria sect. Alternaria</taxon>
    </lineage>
</organism>
<evidence type="ECO:0000256" key="1">
    <source>
        <dbReference type="SAM" id="MobiDB-lite"/>
    </source>
</evidence>
<dbReference type="Proteomes" id="UP000596902">
    <property type="component" value="Unassembled WGS sequence"/>
</dbReference>
<reference evidence="2" key="1">
    <citation type="submission" date="2020-01" db="EMBL/GenBank/DDBJ databases">
        <authorList>
            <person name="Feng Z.H.Z."/>
        </authorList>
    </citation>
    <scope>NUCLEOTIDE SEQUENCE</scope>
    <source>
        <strain evidence="2">CBS107.38</strain>
    </source>
</reference>